<feature type="transmembrane region" description="Helical" evidence="5">
    <location>
        <begin position="29"/>
        <end position="57"/>
    </location>
</feature>
<dbReference type="Pfam" id="PF13000">
    <property type="entry name" value="Acatn"/>
    <property type="match status" value="1"/>
</dbReference>
<gene>
    <name evidence="6" type="ORF">B4U80_03768</name>
</gene>
<comment type="subcellular location">
    <subcellularLocation>
        <location evidence="1">Membrane</location>
        <topology evidence="1">Multi-pass membrane protein</topology>
    </subcellularLocation>
</comment>
<dbReference type="PANTHER" id="PTHR12778:SF9">
    <property type="entry name" value="ACETYL-COENZYME A TRANSPORTER 1"/>
    <property type="match status" value="1"/>
</dbReference>
<dbReference type="GO" id="GO:0035348">
    <property type="term" value="P:acetyl-CoA transmembrane transport"/>
    <property type="evidence" value="ECO:0007669"/>
    <property type="project" value="InterPro"/>
</dbReference>
<evidence type="ECO:0000256" key="3">
    <source>
        <dbReference type="ARBA" id="ARBA00022989"/>
    </source>
</evidence>
<accession>A0A443S6B3</accession>
<dbReference type="InterPro" id="IPR024371">
    <property type="entry name" value="AcetylCoA_trans_1-like"/>
</dbReference>
<name>A0A443S6B3_9ACAR</name>
<dbReference type="InterPro" id="IPR004752">
    <property type="entry name" value="AmpG_permease/AT-1"/>
</dbReference>
<sequence length="196" mass="22169">MARVLTTLPAIAVVFWTQTLDKPEEGFSVIYYIVLFIVLLIIDICEHSHGMCLWAFCTMVADPTLGATYMTLFSTLALIGIKWTATVSLWMVDLLSITKMITINEVNNGTSSITDSLNSFSSNVTTLNNTHVYQNLVKKVTVVDGVYIEAAICFLIGIVWFISFRKIIYKLQIWPKSVWRVNKTIDVINDGHDMYK</sequence>
<keyword evidence="2 5" id="KW-0812">Transmembrane</keyword>
<evidence type="ECO:0000256" key="5">
    <source>
        <dbReference type="SAM" id="Phobius"/>
    </source>
</evidence>
<dbReference type="PANTHER" id="PTHR12778">
    <property type="entry name" value="SOLUTE CARRIER FAMILY 33 ACETYL-COA TRANSPORTER -RELATED"/>
    <property type="match status" value="1"/>
</dbReference>
<feature type="transmembrane region" description="Helical" evidence="5">
    <location>
        <begin position="146"/>
        <end position="164"/>
    </location>
</feature>
<dbReference type="AlphaFoldDB" id="A0A443S6B3"/>
<protein>
    <submittedName>
        <fullName evidence="6">Acetyl-coenzyme A transporter 1-like protein</fullName>
    </submittedName>
</protein>
<keyword evidence="7" id="KW-1185">Reference proteome</keyword>
<evidence type="ECO:0000256" key="4">
    <source>
        <dbReference type="ARBA" id="ARBA00023136"/>
    </source>
</evidence>
<keyword evidence="4 5" id="KW-0472">Membrane</keyword>
<comment type="caution">
    <text evidence="6">The sequence shown here is derived from an EMBL/GenBank/DDBJ whole genome shotgun (WGS) entry which is preliminary data.</text>
</comment>
<proteinExistence type="predicted"/>
<reference evidence="6 7" key="1">
    <citation type="journal article" date="2018" name="Gigascience">
        <title>Genomes of trombidid mites reveal novel predicted allergens and laterally-transferred genes associated with secondary metabolism.</title>
        <authorList>
            <person name="Dong X."/>
            <person name="Chaisiri K."/>
            <person name="Xia D."/>
            <person name="Armstrong S.D."/>
            <person name="Fang Y."/>
            <person name="Donnelly M.J."/>
            <person name="Kadowaki T."/>
            <person name="McGarry J.W."/>
            <person name="Darby A.C."/>
            <person name="Makepeace B.L."/>
        </authorList>
    </citation>
    <scope>NUCLEOTIDE SEQUENCE [LARGE SCALE GENOMIC DNA]</scope>
    <source>
        <strain evidence="6">UoL-UT</strain>
    </source>
</reference>
<dbReference type="Proteomes" id="UP000288716">
    <property type="component" value="Unassembled WGS sequence"/>
</dbReference>
<evidence type="ECO:0000256" key="1">
    <source>
        <dbReference type="ARBA" id="ARBA00004141"/>
    </source>
</evidence>
<evidence type="ECO:0000256" key="2">
    <source>
        <dbReference type="ARBA" id="ARBA00022692"/>
    </source>
</evidence>
<dbReference type="EMBL" id="NCKV01007482">
    <property type="protein sequence ID" value="RWS22955.1"/>
    <property type="molecule type" value="Genomic_DNA"/>
</dbReference>
<organism evidence="6 7">
    <name type="scientific">Leptotrombidium deliense</name>
    <dbReference type="NCBI Taxonomy" id="299467"/>
    <lineage>
        <taxon>Eukaryota</taxon>
        <taxon>Metazoa</taxon>
        <taxon>Ecdysozoa</taxon>
        <taxon>Arthropoda</taxon>
        <taxon>Chelicerata</taxon>
        <taxon>Arachnida</taxon>
        <taxon>Acari</taxon>
        <taxon>Acariformes</taxon>
        <taxon>Trombidiformes</taxon>
        <taxon>Prostigmata</taxon>
        <taxon>Anystina</taxon>
        <taxon>Parasitengona</taxon>
        <taxon>Trombiculoidea</taxon>
        <taxon>Trombiculidae</taxon>
        <taxon>Leptotrombidium</taxon>
    </lineage>
</organism>
<dbReference type="GO" id="GO:0008521">
    <property type="term" value="F:acetyl-CoA transmembrane transporter activity"/>
    <property type="evidence" value="ECO:0007669"/>
    <property type="project" value="InterPro"/>
</dbReference>
<feature type="transmembrane region" description="Helical" evidence="5">
    <location>
        <begin position="69"/>
        <end position="92"/>
    </location>
</feature>
<dbReference type="VEuPathDB" id="VectorBase:LDEU009085"/>
<dbReference type="GO" id="GO:0016020">
    <property type="term" value="C:membrane"/>
    <property type="evidence" value="ECO:0007669"/>
    <property type="project" value="UniProtKB-SubCell"/>
</dbReference>
<dbReference type="STRING" id="299467.A0A443S6B3"/>
<dbReference type="OrthoDB" id="6415790at2759"/>
<evidence type="ECO:0000313" key="7">
    <source>
        <dbReference type="Proteomes" id="UP000288716"/>
    </source>
</evidence>
<keyword evidence="3 5" id="KW-1133">Transmembrane helix</keyword>
<evidence type="ECO:0000313" key="6">
    <source>
        <dbReference type="EMBL" id="RWS22955.1"/>
    </source>
</evidence>